<evidence type="ECO:0000313" key="2">
    <source>
        <dbReference type="Proteomes" id="UP001321760"/>
    </source>
</evidence>
<keyword evidence="2" id="KW-1185">Reference proteome</keyword>
<proteinExistence type="predicted"/>
<dbReference type="Proteomes" id="UP001321760">
    <property type="component" value="Unassembled WGS sequence"/>
</dbReference>
<gene>
    <name evidence="1" type="ORF">QBC34DRAFT_384322</name>
</gene>
<protein>
    <recommendedName>
        <fullName evidence="3">Heterokaryon incompatibility domain-containing protein</fullName>
    </recommendedName>
</protein>
<evidence type="ECO:0000313" key="1">
    <source>
        <dbReference type="EMBL" id="KAK4445298.1"/>
    </source>
</evidence>
<sequence>MANNELWRRAERRDYMRDEFDEFWETGDFSAIEDTAYSRTLATALLDRTMYVTEGGRMGLCWPHAKAGDEVWILHGSKMPFVLRPVGEAYNLIGDCYLQGVMEGECVRRKGTRLVIK</sequence>
<dbReference type="PANTHER" id="PTHR24148">
    <property type="entry name" value="ANKYRIN REPEAT DOMAIN-CONTAINING PROTEIN 39 HOMOLOG-RELATED"/>
    <property type="match status" value="1"/>
</dbReference>
<dbReference type="PANTHER" id="PTHR24148:SF64">
    <property type="entry name" value="HETEROKARYON INCOMPATIBILITY DOMAIN-CONTAINING PROTEIN"/>
    <property type="match status" value="1"/>
</dbReference>
<accession>A0AAV9GA62</accession>
<reference evidence="1" key="2">
    <citation type="submission" date="2023-05" db="EMBL/GenBank/DDBJ databases">
        <authorList>
            <consortium name="Lawrence Berkeley National Laboratory"/>
            <person name="Steindorff A."/>
            <person name="Hensen N."/>
            <person name="Bonometti L."/>
            <person name="Westerberg I."/>
            <person name="Brannstrom I.O."/>
            <person name="Guillou S."/>
            <person name="Cros-Aarteil S."/>
            <person name="Calhoun S."/>
            <person name="Haridas S."/>
            <person name="Kuo A."/>
            <person name="Mondo S."/>
            <person name="Pangilinan J."/>
            <person name="Riley R."/>
            <person name="Labutti K."/>
            <person name="Andreopoulos B."/>
            <person name="Lipzen A."/>
            <person name="Chen C."/>
            <person name="Yanf M."/>
            <person name="Daum C."/>
            <person name="Ng V."/>
            <person name="Clum A."/>
            <person name="Ohm R."/>
            <person name="Martin F."/>
            <person name="Silar P."/>
            <person name="Natvig D."/>
            <person name="Lalanne C."/>
            <person name="Gautier V."/>
            <person name="Ament-Velasquez S.L."/>
            <person name="Kruys A."/>
            <person name="Hutchinson M.I."/>
            <person name="Powell A.J."/>
            <person name="Barry K."/>
            <person name="Miller A.N."/>
            <person name="Grigoriev I.V."/>
            <person name="Debuchy R."/>
            <person name="Gladieux P."/>
            <person name="Thoren M.H."/>
            <person name="Johannesson H."/>
        </authorList>
    </citation>
    <scope>NUCLEOTIDE SEQUENCE</scope>
    <source>
        <strain evidence="1">PSN243</strain>
    </source>
</reference>
<organism evidence="1 2">
    <name type="scientific">Podospora aff. communis PSN243</name>
    <dbReference type="NCBI Taxonomy" id="3040156"/>
    <lineage>
        <taxon>Eukaryota</taxon>
        <taxon>Fungi</taxon>
        <taxon>Dikarya</taxon>
        <taxon>Ascomycota</taxon>
        <taxon>Pezizomycotina</taxon>
        <taxon>Sordariomycetes</taxon>
        <taxon>Sordariomycetidae</taxon>
        <taxon>Sordariales</taxon>
        <taxon>Podosporaceae</taxon>
        <taxon>Podospora</taxon>
    </lineage>
</organism>
<comment type="caution">
    <text evidence="1">The sequence shown here is derived from an EMBL/GenBank/DDBJ whole genome shotgun (WGS) entry which is preliminary data.</text>
</comment>
<dbReference type="InterPro" id="IPR052895">
    <property type="entry name" value="HetReg/Transcr_Mod"/>
</dbReference>
<dbReference type="AlphaFoldDB" id="A0AAV9GA62"/>
<dbReference type="Pfam" id="PF26639">
    <property type="entry name" value="Het-6_barrel"/>
    <property type="match status" value="1"/>
</dbReference>
<reference evidence="1" key="1">
    <citation type="journal article" date="2023" name="Mol. Phylogenet. Evol.">
        <title>Genome-scale phylogeny and comparative genomics of the fungal order Sordariales.</title>
        <authorList>
            <person name="Hensen N."/>
            <person name="Bonometti L."/>
            <person name="Westerberg I."/>
            <person name="Brannstrom I.O."/>
            <person name="Guillou S."/>
            <person name="Cros-Aarteil S."/>
            <person name="Calhoun S."/>
            <person name="Haridas S."/>
            <person name="Kuo A."/>
            <person name="Mondo S."/>
            <person name="Pangilinan J."/>
            <person name="Riley R."/>
            <person name="LaButti K."/>
            <person name="Andreopoulos B."/>
            <person name="Lipzen A."/>
            <person name="Chen C."/>
            <person name="Yan M."/>
            <person name="Daum C."/>
            <person name="Ng V."/>
            <person name="Clum A."/>
            <person name="Steindorff A."/>
            <person name="Ohm R.A."/>
            <person name="Martin F."/>
            <person name="Silar P."/>
            <person name="Natvig D.O."/>
            <person name="Lalanne C."/>
            <person name="Gautier V."/>
            <person name="Ament-Velasquez S.L."/>
            <person name="Kruys A."/>
            <person name="Hutchinson M.I."/>
            <person name="Powell A.J."/>
            <person name="Barry K."/>
            <person name="Miller A.N."/>
            <person name="Grigoriev I.V."/>
            <person name="Debuchy R."/>
            <person name="Gladieux P."/>
            <person name="Hiltunen Thoren M."/>
            <person name="Johannesson H."/>
        </authorList>
    </citation>
    <scope>NUCLEOTIDE SEQUENCE</scope>
    <source>
        <strain evidence="1">PSN243</strain>
    </source>
</reference>
<dbReference type="EMBL" id="MU865966">
    <property type="protein sequence ID" value="KAK4445298.1"/>
    <property type="molecule type" value="Genomic_DNA"/>
</dbReference>
<name>A0AAV9GA62_9PEZI</name>
<evidence type="ECO:0008006" key="3">
    <source>
        <dbReference type="Google" id="ProtNLM"/>
    </source>
</evidence>